<keyword evidence="5" id="KW-1185">Reference proteome</keyword>
<dbReference type="OrthoDB" id="5296at2759"/>
<gene>
    <name evidence="4" type="ORF">BJ875DRAFT_465101</name>
</gene>
<proteinExistence type="inferred from homology"/>
<dbReference type="AlphaFoldDB" id="A0A9P7YFZ5"/>
<dbReference type="PROSITE" id="PS00061">
    <property type="entry name" value="ADH_SHORT"/>
    <property type="match status" value="1"/>
</dbReference>
<dbReference type="GO" id="GO:0016491">
    <property type="term" value="F:oxidoreductase activity"/>
    <property type="evidence" value="ECO:0007669"/>
    <property type="project" value="UniProtKB-KW"/>
</dbReference>
<dbReference type="PRINTS" id="PR00081">
    <property type="entry name" value="GDHRDH"/>
</dbReference>
<protein>
    <submittedName>
        <fullName evidence="4">Short-chain dehydrogenases/reductase</fullName>
    </submittedName>
</protein>
<organism evidence="4 5">
    <name type="scientific">Amylocarpus encephaloides</name>
    <dbReference type="NCBI Taxonomy" id="45428"/>
    <lineage>
        <taxon>Eukaryota</taxon>
        <taxon>Fungi</taxon>
        <taxon>Dikarya</taxon>
        <taxon>Ascomycota</taxon>
        <taxon>Pezizomycotina</taxon>
        <taxon>Leotiomycetes</taxon>
        <taxon>Helotiales</taxon>
        <taxon>Helotiales incertae sedis</taxon>
        <taxon>Amylocarpus</taxon>
    </lineage>
</organism>
<dbReference type="InterPro" id="IPR051468">
    <property type="entry name" value="Fungal_SecMetab_SDRs"/>
</dbReference>
<evidence type="ECO:0000256" key="2">
    <source>
        <dbReference type="ARBA" id="ARBA00022857"/>
    </source>
</evidence>
<dbReference type="SUPFAM" id="SSF51735">
    <property type="entry name" value="NAD(P)-binding Rossmann-fold domains"/>
    <property type="match status" value="1"/>
</dbReference>
<evidence type="ECO:0000256" key="3">
    <source>
        <dbReference type="ARBA" id="ARBA00023002"/>
    </source>
</evidence>
<reference evidence="4" key="1">
    <citation type="journal article" date="2021" name="IMA Fungus">
        <title>Genomic characterization of three marine fungi, including Emericellopsis atlantica sp. nov. with signatures of a generalist lifestyle and marine biomass degradation.</title>
        <authorList>
            <person name="Hagestad O.C."/>
            <person name="Hou L."/>
            <person name="Andersen J.H."/>
            <person name="Hansen E.H."/>
            <person name="Altermark B."/>
            <person name="Li C."/>
            <person name="Kuhnert E."/>
            <person name="Cox R.J."/>
            <person name="Crous P.W."/>
            <person name="Spatafora J.W."/>
            <person name="Lail K."/>
            <person name="Amirebrahimi M."/>
            <person name="Lipzen A."/>
            <person name="Pangilinan J."/>
            <person name="Andreopoulos W."/>
            <person name="Hayes R.D."/>
            <person name="Ng V."/>
            <person name="Grigoriev I.V."/>
            <person name="Jackson S.A."/>
            <person name="Sutton T.D.S."/>
            <person name="Dobson A.D.W."/>
            <person name="Rama T."/>
        </authorList>
    </citation>
    <scope>NUCLEOTIDE SEQUENCE</scope>
    <source>
        <strain evidence="4">TRa018bII</strain>
    </source>
</reference>
<dbReference type="PANTHER" id="PTHR43544:SF7">
    <property type="entry name" value="NADB-LER2"/>
    <property type="match status" value="1"/>
</dbReference>
<accession>A0A9P7YFZ5</accession>
<dbReference type="Pfam" id="PF00106">
    <property type="entry name" value="adh_short"/>
    <property type="match status" value="1"/>
</dbReference>
<dbReference type="InterPro" id="IPR036291">
    <property type="entry name" value="NAD(P)-bd_dom_sf"/>
</dbReference>
<dbReference type="InterPro" id="IPR002347">
    <property type="entry name" value="SDR_fam"/>
</dbReference>
<keyword evidence="3" id="KW-0560">Oxidoreductase</keyword>
<evidence type="ECO:0000256" key="1">
    <source>
        <dbReference type="ARBA" id="ARBA00006484"/>
    </source>
</evidence>
<dbReference type="Proteomes" id="UP000824998">
    <property type="component" value="Unassembled WGS sequence"/>
</dbReference>
<dbReference type="CDD" id="cd05325">
    <property type="entry name" value="carb_red_sniffer_like_SDR_c"/>
    <property type="match status" value="1"/>
</dbReference>
<evidence type="ECO:0000313" key="4">
    <source>
        <dbReference type="EMBL" id="KAG9233059.1"/>
    </source>
</evidence>
<sequence length="250" mass="26887">MPSYLITGASRGLGLAFATELIKNNENKVIATARNTTGSSGLQDLKKQYPDSRLVLFDLDVSKPESIQAAAKATEKLLPNGLDNLISNAGVSYSALTSFEEMGIEDFTNEVNFNITTPILLLKEFVPLVRKSEAKRILVITSVLGSIQLGASMPGLANGYSVGKAALNMLIRKWSAVLKGDGITTALLHPGWVGATEIGDGIAPWVRKYAPDLENLSEEQSAADCMKVLNGLTSEDNGEYFNHDGTKLPW</sequence>
<dbReference type="PANTHER" id="PTHR43544">
    <property type="entry name" value="SHORT-CHAIN DEHYDROGENASE/REDUCTASE"/>
    <property type="match status" value="1"/>
</dbReference>
<dbReference type="GO" id="GO:0005737">
    <property type="term" value="C:cytoplasm"/>
    <property type="evidence" value="ECO:0007669"/>
    <property type="project" value="TreeGrafter"/>
</dbReference>
<dbReference type="Gene3D" id="3.40.50.720">
    <property type="entry name" value="NAD(P)-binding Rossmann-like Domain"/>
    <property type="match status" value="1"/>
</dbReference>
<comment type="similarity">
    <text evidence="1">Belongs to the short-chain dehydrogenases/reductases (SDR) family.</text>
</comment>
<keyword evidence="2" id="KW-0521">NADP</keyword>
<evidence type="ECO:0000313" key="5">
    <source>
        <dbReference type="Proteomes" id="UP000824998"/>
    </source>
</evidence>
<dbReference type="InterPro" id="IPR020904">
    <property type="entry name" value="Sc_DH/Rdtase_CS"/>
</dbReference>
<dbReference type="EMBL" id="MU251517">
    <property type="protein sequence ID" value="KAG9233059.1"/>
    <property type="molecule type" value="Genomic_DNA"/>
</dbReference>
<name>A0A9P7YFZ5_9HELO</name>
<comment type="caution">
    <text evidence="4">The sequence shown here is derived from an EMBL/GenBank/DDBJ whole genome shotgun (WGS) entry which is preliminary data.</text>
</comment>